<dbReference type="AlphaFoldDB" id="A0A6M0JUP8"/>
<dbReference type="InterPro" id="IPR029061">
    <property type="entry name" value="THDP-binding"/>
</dbReference>
<dbReference type="NCBIfam" id="TIGR03182">
    <property type="entry name" value="PDH_E1_alph_y"/>
    <property type="match status" value="1"/>
</dbReference>
<evidence type="ECO:0000313" key="10">
    <source>
        <dbReference type="EMBL" id="NEV60794.1"/>
    </source>
</evidence>
<dbReference type="Pfam" id="PF00676">
    <property type="entry name" value="E1_dh"/>
    <property type="match status" value="1"/>
</dbReference>
<dbReference type="GO" id="GO:0004739">
    <property type="term" value="F:pyruvate dehydrogenase (acetyl-transferring) activity"/>
    <property type="evidence" value="ECO:0007669"/>
    <property type="project" value="UniProtKB-UniRule"/>
</dbReference>
<keyword evidence="11" id="KW-1185">Reference proteome</keyword>
<dbReference type="GO" id="GO:0006086">
    <property type="term" value="P:pyruvate decarboxylation to acetyl-CoA"/>
    <property type="evidence" value="ECO:0007669"/>
    <property type="project" value="InterPro"/>
</dbReference>
<evidence type="ECO:0000256" key="4">
    <source>
        <dbReference type="ARBA" id="ARBA00014159"/>
    </source>
</evidence>
<organism evidence="10 11">
    <name type="scientific">Thiorhodococcus minor</name>
    <dbReference type="NCBI Taxonomy" id="57489"/>
    <lineage>
        <taxon>Bacteria</taxon>
        <taxon>Pseudomonadati</taxon>
        <taxon>Pseudomonadota</taxon>
        <taxon>Gammaproteobacteria</taxon>
        <taxon>Chromatiales</taxon>
        <taxon>Chromatiaceae</taxon>
        <taxon>Thiorhodococcus</taxon>
    </lineage>
</organism>
<proteinExistence type="predicted"/>
<dbReference type="InterPro" id="IPR001017">
    <property type="entry name" value="DH_E1"/>
</dbReference>
<evidence type="ECO:0000256" key="8">
    <source>
        <dbReference type="RuleBase" id="RU361139"/>
    </source>
</evidence>
<evidence type="ECO:0000313" key="11">
    <source>
        <dbReference type="Proteomes" id="UP000483379"/>
    </source>
</evidence>
<dbReference type="RefSeq" id="WP_164450842.1">
    <property type="nucleotide sequence ID" value="NZ_JAAIJQ010000005.1"/>
</dbReference>
<comment type="caution">
    <text evidence="10">The sequence shown here is derived from an EMBL/GenBank/DDBJ whole genome shotgun (WGS) entry which is preliminary data.</text>
</comment>
<evidence type="ECO:0000256" key="5">
    <source>
        <dbReference type="ARBA" id="ARBA00023002"/>
    </source>
</evidence>
<sequence>MSDTHTSAGGKLHLNRDHALHLLREMLRIRRFEERCAELYTQEKIRGFLHLYVGEEAIAVGVMQCLAPEDAVVATYREHGHALARGIDMKTLMAEMYGKQEGVSRGRGGSMHVFDAATRLYGGNAIVGGGLPLAVGLALADKMQGRARVTSCFFGEGAVAEGAFHESLNLAALWRLPVLFICENNLYAMGTALERSESETEIFHKAASYKVPAVSLDGMDVIAIEATTRQAVAAIRAGEGPQFLECRTYRFRAHSMFDAQLYRDKAEVEAWKRKGPLLRFRHWLEETHMLDAAEAERIESEVEDELAAAVAFAESGTWEPVEDLLRDVHTEQPA</sequence>
<dbReference type="EMBL" id="JAAIJQ010000005">
    <property type="protein sequence ID" value="NEV60794.1"/>
    <property type="molecule type" value="Genomic_DNA"/>
</dbReference>
<name>A0A6M0JUP8_9GAMM</name>
<dbReference type="SUPFAM" id="SSF52518">
    <property type="entry name" value="Thiamin diphosphate-binding fold (THDP-binding)"/>
    <property type="match status" value="1"/>
</dbReference>
<evidence type="ECO:0000259" key="9">
    <source>
        <dbReference type="Pfam" id="PF00676"/>
    </source>
</evidence>
<evidence type="ECO:0000256" key="3">
    <source>
        <dbReference type="ARBA" id="ARBA00012281"/>
    </source>
</evidence>
<keyword evidence="6 8" id="KW-0786">Thiamine pyrophosphate</keyword>
<comment type="subunit">
    <text evidence="2 8">Heterodimer of an alpha and a beta chain.</text>
</comment>
<keyword evidence="7 8" id="KW-0670">Pyruvate</keyword>
<dbReference type="PANTHER" id="PTHR11516">
    <property type="entry name" value="PYRUVATE DEHYDROGENASE E1 COMPONENT, ALPHA SUBUNIT BACTERIAL AND ORGANELLAR"/>
    <property type="match status" value="1"/>
</dbReference>
<reference evidence="10 11" key="1">
    <citation type="submission" date="2020-02" db="EMBL/GenBank/DDBJ databases">
        <title>Genome sequences of Thiorhodococcus mannitoliphagus and Thiorhodococcus minor, purple sulfur photosynthetic bacteria in the gammaproteobacterial family, Chromatiaceae.</title>
        <authorList>
            <person name="Aviles F.A."/>
            <person name="Meyer T.E."/>
            <person name="Kyndt J.A."/>
        </authorList>
    </citation>
    <scope>NUCLEOTIDE SEQUENCE [LARGE SCALE GENOMIC DNA]</scope>
    <source>
        <strain evidence="10 11">DSM 11518</strain>
    </source>
</reference>
<dbReference type="Gene3D" id="3.40.50.970">
    <property type="match status" value="1"/>
</dbReference>
<dbReference type="InterPro" id="IPR017597">
    <property type="entry name" value="Pyrv_DH_E1_asu_subgrp-y"/>
</dbReference>
<comment type="catalytic activity">
    <reaction evidence="8">
        <text>N(6)-[(R)-lipoyl]-L-lysyl-[protein] + pyruvate + H(+) = N(6)-[(R)-S(8)-acetyldihydrolipoyl]-L-lysyl-[protein] + CO2</text>
        <dbReference type="Rhea" id="RHEA:19189"/>
        <dbReference type="Rhea" id="RHEA-COMP:10474"/>
        <dbReference type="Rhea" id="RHEA-COMP:10478"/>
        <dbReference type="ChEBI" id="CHEBI:15361"/>
        <dbReference type="ChEBI" id="CHEBI:15378"/>
        <dbReference type="ChEBI" id="CHEBI:16526"/>
        <dbReference type="ChEBI" id="CHEBI:83099"/>
        <dbReference type="ChEBI" id="CHEBI:83111"/>
        <dbReference type="EC" id="1.2.4.1"/>
    </reaction>
</comment>
<feature type="domain" description="Dehydrogenase E1 component" evidence="9">
    <location>
        <begin position="25"/>
        <end position="316"/>
    </location>
</feature>
<comment type="function">
    <text evidence="8">The pyruvate dehydrogenase complex catalyzes the overall conversion of pyruvate to acetyl-CoA and CO(2).</text>
</comment>
<dbReference type="Proteomes" id="UP000483379">
    <property type="component" value="Unassembled WGS sequence"/>
</dbReference>
<dbReference type="CDD" id="cd02000">
    <property type="entry name" value="TPP_E1_PDC_ADC_BCADC"/>
    <property type="match status" value="1"/>
</dbReference>
<keyword evidence="5 8" id="KW-0560">Oxidoreductase</keyword>
<dbReference type="InterPro" id="IPR050642">
    <property type="entry name" value="PDH_E1_Alpha_Subunit"/>
</dbReference>
<gene>
    <name evidence="8 10" type="primary">pdhA</name>
    <name evidence="10" type="ORF">G3446_02605</name>
</gene>
<accession>A0A6M0JUP8</accession>
<comment type="cofactor">
    <cofactor evidence="1 8">
        <name>thiamine diphosphate</name>
        <dbReference type="ChEBI" id="CHEBI:58937"/>
    </cofactor>
</comment>
<protein>
    <recommendedName>
        <fullName evidence="4 8">Pyruvate dehydrogenase E1 component subunit alpha</fullName>
        <ecNumber evidence="3 8">1.2.4.1</ecNumber>
    </recommendedName>
</protein>
<evidence type="ECO:0000256" key="7">
    <source>
        <dbReference type="ARBA" id="ARBA00023317"/>
    </source>
</evidence>
<evidence type="ECO:0000256" key="6">
    <source>
        <dbReference type="ARBA" id="ARBA00023052"/>
    </source>
</evidence>
<dbReference type="EC" id="1.2.4.1" evidence="3 8"/>
<dbReference type="PANTHER" id="PTHR11516:SF60">
    <property type="entry name" value="PYRUVATE DEHYDROGENASE E1 COMPONENT SUBUNIT ALPHA"/>
    <property type="match status" value="1"/>
</dbReference>
<evidence type="ECO:0000256" key="1">
    <source>
        <dbReference type="ARBA" id="ARBA00001964"/>
    </source>
</evidence>
<evidence type="ECO:0000256" key="2">
    <source>
        <dbReference type="ARBA" id="ARBA00011870"/>
    </source>
</evidence>